<keyword evidence="1" id="KW-0802">TPR repeat</keyword>
<dbReference type="Gene3D" id="1.25.40.10">
    <property type="entry name" value="Tetratricopeptide repeat domain"/>
    <property type="match status" value="4"/>
</dbReference>
<feature type="repeat" description="TPR" evidence="1">
    <location>
        <begin position="62"/>
        <end position="95"/>
    </location>
</feature>
<feature type="domain" description="Cytochrome c-type biogenesis protein H TPR" evidence="2">
    <location>
        <begin position="126"/>
        <end position="225"/>
    </location>
</feature>
<evidence type="ECO:0000313" key="3">
    <source>
        <dbReference type="EMBL" id="TKD51325.1"/>
    </source>
</evidence>
<evidence type="ECO:0000259" key="2">
    <source>
        <dbReference type="Pfam" id="PF23914"/>
    </source>
</evidence>
<keyword evidence="4" id="KW-1185">Reference proteome</keyword>
<dbReference type="Pfam" id="PF13759">
    <property type="entry name" value="2OG-FeII_Oxy_5"/>
    <property type="match status" value="1"/>
</dbReference>
<sequence length="587" mass="62013">MHQRALELLRAGRADAAEAVLAAMPDDADTLHLRGLAARQRGDAPAAIAFYRRSLALAPAQPHVRGNLANVLLADGQHGAAIAEYRAALALAPDHGDARVNLGLALLADDDPATALIELEAATAALPQDARAWAGLGRALRAVDRLDEAIAAFARSLAIRPDHVATLHNLAAALRMSGDPTRAAALLERCIALDGAAADSHYLLGNCRQDLGAVDDAAAAYRAAIRAHPTHRAAHDSLNRLLWDHGRTSEYLASYGAALARDPNDAGLLADLGQRLNLGGRTADTIALLGDAVARGISDSEVRHRLGQALCAEGRTAEGLAQLDAAAIHPARLDAARARIAAGDGKGALASLEPVLAACPDDSQAIGYAMLGWRLTGDRRADLFDGRAQVCDFALEPAPAWGGVAAFNARLETVLARLHRAEQHPLEQTLRGGTQTMGDLFADPAPEIAEIRRLIEAAVARYIADLPDDPDHPLLRRKASGFGFAGSWSVRLAAQGFHLDHVHSEGWISSVYYVALPPSVAARTGDRGWLRLGHSGLLPPGIEPEPLLVRPAVGKLVLFPSYLYHGTIPFDDAGATRTTIAFDIVPQ</sequence>
<organism evidence="3 4">
    <name type="scientific">Sphingomonas baiyangensis</name>
    <dbReference type="NCBI Taxonomy" id="2572576"/>
    <lineage>
        <taxon>Bacteria</taxon>
        <taxon>Pseudomonadati</taxon>
        <taxon>Pseudomonadota</taxon>
        <taxon>Alphaproteobacteria</taxon>
        <taxon>Sphingomonadales</taxon>
        <taxon>Sphingomonadaceae</taxon>
        <taxon>Sphingomonas</taxon>
    </lineage>
</organism>
<dbReference type="InterPro" id="IPR011990">
    <property type="entry name" value="TPR-like_helical_dom_sf"/>
</dbReference>
<feature type="repeat" description="TPR" evidence="1">
    <location>
        <begin position="198"/>
        <end position="231"/>
    </location>
</feature>
<reference evidence="3 4" key="1">
    <citation type="submission" date="2019-04" db="EMBL/GenBank/DDBJ databases">
        <authorList>
            <person name="Yang Y."/>
            <person name="Wei D."/>
        </authorList>
    </citation>
    <scope>NUCLEOTIDE SEQUENCE [LARGE SCALE GENOMIC DNA]</scope>
    <source>
        <strain evidence="3 4">L-1-4w-11</strain>
    </source>
</reference>
<dbReference type="Gene3D" id="2.60.120.620">
    <property type="entry name" value="q2cbj1_9rhob like domain"/>
    <property type="match status" value="1"/>
</dbReference>
<evidence type="ECO:0000313" key="4">
    <source>
        <dbReference type="Proteomes" id="UP000309138"/>
    </source>
</evidence>
<dbReference type="Pfam" id="PF13432">
    <property type="entry name" value="TPR_16"/>
    <property type="match status" value="1"/>
</dbReference>
<dbReference type="SMART" id="SM00028">
    <property type="entry name" value="TPR"/>
    <property type="match status" value="6"/>
</dbReference>
<dbReference type="InterPro" id="IPR012668">
    <property type="entry name" value="CHP02466"/>
</dbReference>
<dbReference type="OrthoDB" id="9783136at2"/>
<dbReference type="Proteomes" id="UP000309138">
    <property type="component" value="Unassembled WGS sequence"/>
</dbReference>
<comment type="caution">
    <text evidence="3">The sequence shown here is derived from an EMBL/GenBank/DDBJ whole genome shotgun (WGS) entry which is preliminary data.</text>
</comment>
<evidence type="ECO:0000256" key="1">
    <source>
        <dbReference type="PROSITE-ProRule" id="PRU00339"/>
    </source>
</evidence>
<dbReference type="PANTHER" id="PTHR44809">
    <property type="match status" value="1"/>
</dbReference>
<dbReference type="AlphaFoldDB" id="A0A4U1L549"/>
<dbReference type="SUPFAM" id="SSF48452">
    <property type="entry name" value="TPR-like"/>
    <property type="match status" value="1"/>
</dbReference>
<feature type="repeat" description="TPR" evidence="1">
    <location>
        <begin position="28"/>
        <end position="61"/>
    </location>
</feature>
<proteinExistence type="predicted"/>
<dbReference type="EMBL" id="SWKR01000002">
    <property type="protein sequence ID" value="TKD51325.1"/>
    <property type="molecule type" value="Genomic_DNA"/>
</dbReference>
<feature type="repeat" description="TPR" evidence="1">
    <location>
        <begin position="130"/>
        <end position="163"/>
    </location>
</feature>
<dbReference type="RefSeq" id="WP_136943270.1">
    <property type="nucleotide sequence ID" value="NZ_SWKR01000002.1"/>
</dbReference>
<gene>
    <name evidence="3" type="ORF">FBR43_11605</name>
</gene>
<dbReference type="Pfam" id="PF13181">
    <property type="entry name" value="TPR_8"/>
    <property type="match status" value="1"/>
</dbReference>
<dbReference type="Pfam" id="PF23914">
    <property type="entry name" value="TPR_CcmH_CycH"/>
    <property type="match status" value="1"/>
</dbReference>
<dbReference type="PROSITE" id="PS50005">
    <property type="entry name" value="TPR"/>
    <property type="match status" value="4"/>
</dbReference>
<accession>A0A4U1L549</accession>
<dbReference type="InterPro" id="IPR052943">
    <property type="entry name" value="TMTC_O-mannosyl-trnsfr"/>
</dbReference>
<name>A0A4U1L549_9SPHN</name>
<dbReference type="PANTHER" id="PTHR44809:SF1">
    <property type="entry name" value="PROTEIN O-MANNOSYL-TRANSFERASE TMTC1"/>
    <property type="match status" value="1"/>
</dbReference>
<protein>
    <submittedName>
        <fullName evidence="3">Tetratricopeptide repeat protein</fullName>
    </submittedName>
</protein>
<dbReference type="InterPro" id="IPR019734">
    <property type="entry name" value="TPR_rpt"/>
</dbReference>
<dbReference type="InterPro" id="IPR056413">
    <property type="entry name" value="TPR_CcmH_CycH"/>
</dbReference>